<keyword evidence="4 9" id="KW-0812">Transmembrane</keyword>
<evidence type="ECO:0000256" key="3">
    <source>
        <dbReference type="ARBA" id="ARBA00022448"/>
    </source>
</evidence>
<dbReference type="PANTHER" id="PTHR11562">
    <property type="entry name" value="CATION EFFLUX PROTEIN/ ZINC TRANSPORTER"/>
    <property type="match status" value="1"/>
</dbReference>
<evidence type="ECO:0000256" key="5">
    <source>
        <dbReference type="ARBA" id="ARBA00022906"/>
    </source>
</evidence>
<dbReference type="RefSeq" id="WP_171228529.1">
    <property type="nucleotide sequence ID" value="NZ_WVRA01000001.1"/>
</dbReference>
<dbReference type="EMBL" id="WVRA01000001">
    <property type="protein sequence ID" value="NOE17487.1"/>
    <property type="molecule type" value="Genomic_DNA"/>
</dbReference>
<dbReference type="AlphaFoldDB" id="A0AA91BQF1"/>
<sequence>MAHQHSHTGHGHQHNHIDPDAGDARVAWAIAVNMFLTLAQVIGGIISGSLALIADALHNFSDAVALIIAFFARKIARRPADPRMSFGYGRAEVVAALVNYTTLIVLSVYLFYEGVMRFFEPEPINGWLVVWVAALALVVDLVTAALTYTMAKDSMNIRAAFIHNVADALGSIAVIVAGTAVILFGWTWVDPAVTILISVYIMWHVKEEIGETVRVLMLGAPPDLEPEQVAAAIEETDGVAEVHHVHLWAMQERQPALTAHLVIDANAWSDAEMVRDSVRHTLQVRFGVGHATLELEQAGRACVGSSRFGHQEE</sequence>
<reference evidence="12" key="1">
    <citation type="submission" date="2019-12" db="EMBL/GenBank/DDBJ databases">
        <title>Ruegeria JWLKs population differentiation of coral mucus and skeleton niches.</title>
        <authorList>
            <person name="Luo D."/>
        </authorList>
    </citation>
    <scope>NUCLEOTIDE SEQUENCE</scope>
    <source>
        <strain evidence="12">HKCCD6181</strain>
    </source>
</reference>
<dbReference type="Pfam" id="PF16916">
    <property type="entry name" value="ZT_dimer"/>
    <property type="match status" value="1"/>
</dbReference>
<evidence type="ECO:0000256" key="8">
    <source>
        <dbReference type="ARBA" id="ARBA00023136"/>
    </source>
</evidence>
<dbReference type="SUPFAM" id="SSF161111">
    <property type="entry name" value="Cation efflux protein transmembrane domain-like"/>
    <property type="match status" value="1"/>
</dbReference>
<dbReference type="Gene3D" id="1.20.1510.10">
    <property type="entry name" value="Cation efflux protein transmembrane domain"/>
    <property type="match status" value="1"/>
</dbReference>
<evidence type="ECO:0000256" key="4">
    <source>
        <dbReference type="ARBA" id="ARBA00022692"/>
    </source>
</evidence>
<proteinExistence type="inferred from homology"/>
<dbReference type="Pfam" id="PF01545">
    <property type="entry name" value="Cation_efflux"/>
    <property type="match status" value="1"/>
</dbReference>
<protein>
    <submittedName>
        <fullName evidence="12">Cation diffusion facilitator family transporter</fullName>
    </submittedName>
</protein>
<feature type="transmembrane region" description="Helical" evidence="9">
    <location>
        <begin position="26"/>
        <end position="46"/>
    </location>
</feature>
<dbReference type="GO" id="GO:0005886">
    <property type="term" value="C:plasma membrane"/>
    <property type="evidence" value="ECO:0007669"/>
    <property type="project" value="TreeGrafter"/>
</dbReference>
<evidence type="ECO:0000256" key="2">
    <source>
        <dbReference type="ARBA" id="ARBA00008873"/>
    </source>
</evidence>
<feature type="transmembrane region" description="Helical" evidence="9">
    <location>
        <begin position="168"/>
        <end position="189"/>
    </location>
</feature>
<evidence type="ECO:0000259" key="10">
    <source>
        <dbReference type="Pfam" id="PF01545"/>
    </source>
</evidence>
<dbReference type="NCBIfam" id="TIGR01297">
    <property type="entry name" value="CDF"/>
    <property type="match status" value="1"/>
</dbReference>
<dbReference type="SUPFAM" id="SSF160240">
    <property type="entry name" value="Cation efflux protein cytoplasmic domain-like"/>
    <property type="match status" value="1"/>
</dbReference>
<dbReference type="PANTHER" id="PTHR11562:SF17">
    <property type="entry name" value="RE54080P-RELATED"/>
    <property type="match status" value="1"/>
</dbReference>
<accession>A0AA91BQF1</accession>
<feature type="domain" description="Cation efflux protein transmembrane" evidence="10">
    <location>
        <begin position="29"/>
        <end position="217"/>
    </location>
</feature>
<feature type="domain" description="Cation efflux protein cytoplasmic" evidence="11">
    <location>
        <begin position="221"/>
        <end position="297"/>
    </location>
</feature>
<evidence type="ECO:0000256" key="7">
    <source>
        <dbReference type="ARBA" id="ARBA00023065"/>
    </source>
</evidence>
<keyword evidence="3" id="KW-0813">Transport</keyword>
<dbReference type="InterPro" id="IPR050681">
    <property type="entry name" value="CDF/SLC30A"/>
</dbReference>
<evidence type="ECO:0000256" key="9">
    <source>
        <dbReference type="SAM" id="Phobius"/>
    </source>
</evidence>
<keyword evidence="7" id="KW-0406">Ion transport</keyword>
<dbReference type="GO" id="GO:0005385">
    <property type="term" value="F:zinc ion transmembrane transporter activity"/>
    <property type="evidence" value="ECO:0007669"/>
    <property type="project" value="TreeGrafter"/>
</dbReference>
<evidence type="ECO:0000313" key="13">
    <source>
        <dbReference type="Proteomes" id="UP000597886"/>
    </source>
</evidence>
<organism evidence="12 13">
    <name type="scientific">Ruegeria atlantica</name>
    <dbReference type="NCBI Taxonomy" id="81569"/>
    <lineage>
        <taxon>Bacteria</taxon>
        <taxon>Pseudomonadati</taxon>
        <taxon>Pseudomonadota</taxon>
        <taxon>Alphaproteobacteria</taxon>
        <taxon>Rhodobacterales</taxon>
        <taxon>Roseobacteraceae</taxon>
        <taxon>Ruegeria</taxon>
    </lineage>
</organism>
<keyword evidence="5" id="KW-0862">Zinc</keyword>
<dbReference type="InterPro" id="IPR027470">
    <property type="entry name" value="Cation_efflux_CTD"/>
</dbReference>
<dbReference type="InterPro" id="IPR058533">
    <property type="entry name" value="Cation_efflux_TM"/>
</dbReference>
<gene>
    <name evidence="12" type="ORF">GS634_05040</name>
</gene>
<evidence type="ECO:0000256" key="6">
    <source>
        <dbReference type="ARBA" id="ARBA00022989"/>
    </source>
</evidence>
<name>A0AA91BQF1_9RHOB</name>
<dbReference type="InterPro" id="IPR036837">
    <property type="entry name" value="Cation_efflux_CTD_sf"/>
</dbReference>
<keyword evidence="5" id="KW-0864">Zinc transport</keyword>
<evidence type="ECO:0000313" key="12">
    <source>
        <dbReference type="EMBL" id="NOE17487.1"/>
    </source>
</evidence>
<keyword evidence="6 9" id="KW-1133">Transmembrane helix</keyword>
<dbReference type="InterPro" id="IPR002524">
    <property type="entry name" value="Cation_efflux"/>
</dbReference>
<dbReference type="InterPro" id="IPR027469">
    <property type="entry name" value="Cation_efflux_TMD_sf"/>
</dbReference>
<feature type="transmembrane region" description="Helical" evidence="9">
    <location>
        <begin position="93"/>
        <end position="112"/>
    </location>
</feature>
<feature type="transmembrane region" description="Helical" evidence="9">
    <location>
        <begin position="52"/>
        <end position="72"/>
    </location>
</feature>
<comment type="subcellular location">
    <subcellularLocation>
        <location evidence="1">Membrane</location>
        <topology evidence="1">Multi-pass membrane protein</topology>
    </subcellularLocation>
</comment>
<keyword evidence="8 9" id="KW-0472">Membrane</keyword>
<evidence type="ECO:0000259" key="11">
    <source>
        <dbReference type="Pfam" id="PF16916"/>
    </source>
</evidence>
<comment type="caution">
    <text evidence="12">The sequence shown here is derived from an EMBL/GenBank/DDBJ whole genome shotgun (WGS) entry which is preliminary data.</text>
</comment>
<evidence type="ECO:0000256" key="1">
    <source>
        <dbReference type="ARBA" id="ARBA00004141"/>
    </source>
</evidence>
<dbReference type="Proteomes" id="UP000597886">
    <property type="component" value="Unassembled WGS sequence"/>
</dbReference>
<comment type="similarity">
    <text evidence="2">Belongs to the cation diffusion facilitator (CDF) transporter (TC 2.A.4) family. SLC30A subfamily.</text>
</comment>
<feature type="transmembrane region" description="Helical" evidence="9">
    <location>
        <begin position="124"/>
        <end position="148"/>
    </location>
</feature>